<accession>A0A9D5D6B6</accession>
<proteinExistence type="predicted"/>
<dbReference type="Pfam" id="PF05097">
    <property type="entry name" value="DUF688"/>
    <property type="match status" value="1"/>
</dbReference>
<keyword evidence="3" id="KW-1185">Reference proteome</keyword>
<feature type="compositionally biased region" description="Low complexity" evidence="1">
    <location>
        <begin position="84"/>
        <end position="96"/>
    </location>
</feature>
<dbReference type="PANTHER" id="PTHR34371:SF6">
    <property type="entry name" value="MEMBRANE-ASSOCIATED KINASE REGULATOR 6"/>
    <property type="match status" value="1"/>
</dbReference>
<sequence length="148" mass="16371">MSTDQTSTPPKITFFTLPTKRPETPGMATPPLRPPGGVPFIWEEAPGKPKVKREPRLPPGPVTKSLDPPPRKVAAPTNVLDGPSSESSIQSSSFGEGRSRSFRDQRDQGDHFKDEEKQEFSKHFLACKLSLLGLYQWGDEALAMEEEP</sequence>
<evidence type="ECO:0000313" key="2">
    <source>
        <dbReference type="EMBL" id="KAJ0986136.1"/>
    </source>
</evidence>
<dbReference type="InterPro" id="IPR007789">
    <property type="entry name" value="DUF688"/>
</dbReference>
<feature type="compositionally biased region" description="Polar residues" evidence="1">
    <location>
        <begin position="1"/>
        <end position="10"/>
    </location>
</feature>
<reference evidence="2" key="1">
    <citation type="submission" date="2021-03" db="EMBL/GenBank/DDBJ databases">
        <authorList>
            <person name="Li Z."/>
            <person name="Yang C."/>
        </authorList>
    </citation>
    <scope>NUCLEOTIDE SEQUENCE</scope>
    <source>
        <strain evidence="2">Dzin_1.0</strain>
        <tissue evidence="2">Leaf</tissue>
    </source>
</reference>
<feature type="region of interest" description="Disordered" evidence="1">
    <location>
        <begin position="1"/>
        <end position="117"/>
    </location>
</feature>
<dbReference type="AlphaFoldDB" id="A0A9D5D6B6"/>
<comment type="caution">
    <text evidence="2">The sequence shown here is derived from an EMBL/GenBank/DDBJ whole genome shotgun (WGS) entry which is preliminary data.</text>
</comment>
<feature type="compositionally biased region" description="Basic and acidic residues" evidence="1">
    <location>
        <begin position="97"/>
        <end position="117"/>
    </location>
</feature>
<dbReference type="EMBL" id="JAGGNH010000001">
    <property type="protein sequence ID" value="KAJ0986136.1"/>
    <property type="molecule type" value="Genomic_DNA"/>
</dbReference>
<reference evidence="2" key="2">
    <citation type="journal article" date="2022" name="Hortic Res">
        <title>The genome of Dioscorea zingiberensis sheds light on the biosynthesis, origin and evolution of the medicinally important diosgenin saponins.</title>
        <authorList>
            <person name="Li Y."/>
            <person name="Tan C."/>
            <person name="Li Z."/>
            <person name="Guo J."/>
            <person name="Li S."/>
            <person name="Chen X."/>
            <person name="Wang C."/>
            <person name="Dai X."/>
            <person name="Yang H."/>
            <person name="Song W."/>
            <person name="Hou L."/>
            <person name="Xu J."/>
            <person name="Tong Z."/>
            <person name="Xu A."/>
            <person name="Yuan X."/>
            <person name="Wang W."/>
            <person name="Yang Q."/>
            <person name="Chen L."/>
            <person name="Sun Z."/>
            <person name="Wang K."/>
            <person name="Pan B."/>
            <person name="Chen J."/>
            <person name="Bao Y."/>
            <person name="Liu F."/>
            <person name="Qi X."/>
            <person name="Gang D.R."/>
            <person name="Wen J."/>
            <person name="Li J."/>
        </authorList>
    </citation>
    <scope>NUCLEOTIDE SEQUENCE</scope>
    <source>
        <strain evidence="2">Dzin_1.0</strain>
    </source>
</reference>
<dbReference type="PANTHER" id="PTHR34371">
    <property type="entry name" value="OS01G0551000 PROTEIN"/>
    <property type="match status" value="1"/>
</dbReference>
<dbReference type="OrthoDB" id="1934555at2759"/>
<dbReference type="Proteomes" id="UP001085076">
    <property type="component" value="Miscellaneous, Linkage group lg01"/>
</dbReference>
<evidence type="ECO:0000313" key="3">
    <source>
        <dbReference type="Proteomes" id="UP001085076"/>
    </source>
</evidence>
<organism evidence="2 3">
    <name type="scientific">Dioscorea zingiberensis</name>
    <dbReference type="NCBI Taxonomy" id="325984"/>
    <lineage>
        <taxon>Eukaryota</taxon>
        <taxon>Viridiplantae</taxon>
        <taxon>Streptophyta</taxon>
        <taxon>Embryophyta</taxon>
        <taxon>Tracheophyta</taxon>
        <taxon>Spermatophyta</taxon>
        <taxon>Magnoliopsida</taxon>
        <taxon>Liliopsida</taxon>
        <taxon>Dioscoreales</taxon>
        <taxon>Dioscoreaceae</taxon>
        <taxon>Dioscorea</taxon>
    </lineage>
</organism>
<evidence type="ECO:0000256" key="1">
    <source>
        <dbReference type="SAM" id="MobiDB-lite"/>
    </source>
</evidence>
<name>A0A9D5D6B6_9LILI</name>
<gene>
    <name evidence="2" type="ORF">J5N97_004492</name>
</gene>
<protein>
    <submittedName>
        <fullName evidence="2">Uncharacterized protein</fullName>
    </submittedName>
</protein>